<evidence type="ECO:0000256" key="2">
    <source>
        <dbReference type="SAM" id="MobiDB-lite"/>
    </source>
</evidence>
<feature type="compositionally biased region" description="Basic and acidic residues" evidence="2">
    <location>
        <begin position="66"/>
        <end position="81"/>
    </location>
</feature>
<name>A0A8T0DU23_9TREM</name>
<proteinExistence type="inferred from homology"/>
<dbReference type="AlphaFoldDB" id="A0A8T0DU23"/>
<dbReference type="PANTHER" id="PTHR15323">
    <property type="entry name" value="D123 PROTEIN"/>
    <property type="match status" value="1"/>
</dbReference>
<dbReference type="Proteomes" id="UP000699462">
    <property type="component" value="Unassembled WGS sequence"/>
</dbReference>
<dbReference type="Pfam" id="PF07065">
    <property type="entry name" value="D123"/>
    <property type="match status" value="1"/>
</dbReference>
<dbReference type="InterPro" id="IPR009772">
    <property type="entry name" value="CDC123"/>
</dbReference>
<dbReference type="GO" id="GO:0005737">
    <property type="term" value="C:cytoplasm"/>
    <property type="evidence" value="ECO:0007669"/>
    <property type="project" value="TreeGrafter"/>
</dbReference>
<protein>
    <recommendedName>
        <fullName evidence="5">Cell division cycle protein 123 homolog</fullName>
    </recommendedName>
</protein>
<gene>
    <name evidence="3" type="ORF">P879_01547</name>
</gene>
<dbReference type="EMBL" id="JTDF01000982">
    <property type="protein sequence ID" value="KAF8570674.1"/>
    <property type="molecule type" value="Genomic_DNA"/>
</dbReference>
<evidence type="ECO:0000313" key="3">
    <source>
        <dbReference type="EMBL" id="KAF8570674.1"/>
    </source>
</evidence>
<accession>A0A8T0DU23</accession>
<feature type="region of interest" description="Disordered" evidence="2">
    <location>
        <begin position="50"/>
        <end position="81"/>
    </location>
</feature>
<comment type="caution">
    <text evidence="3">The sequence shown here is derived from an EMBL/GenBank/DDBJ whole genome shotgun (WGS) entry which is preliminary data.</text>
</comment>
<comment type="similarity">
    <text evidence="1">Belongs to the CDC123 family.</text>
</comment>
<dbReference type="PANTHER" id="PTHR15323:SF6">
    <property type="entry name" value="CELL DIVISION CYCLE PROTEIN 123 HOMOLOG"/>
    <property type="match status" value="1"/>
</dbReference>
<sequence length="336" mass="38899">MLLNDVKACSFDAWYNDFRDITRESLILPLSQDFVDSILEDQIMLPKTAPILEPNRSNTSDSDDDWSQREEENESGPRRPEFPEFETELMCAIRKLGGAVFPKLNWSAPKDASWMLFGNSLKCSSFSDIYLLLKASDFVVHDLTAPFALCADVPVDQLKEKQNFQPVLVLRRWSEYRPDGEFRCFVRGQKLIAISQRMHDSYFQSVAQNAEHIKQELHTFFNKRIRDRFPLKDYTVDLYYEPSNSPSRHSKIVLIDFNVFGLPTEPLLFNWSELEDNSLIDRVSDPMIRVQTDKSIRPNVFSQYSVPIDLIDIASGSDPSKLMEFVQTCVEEQLEN</sequence>
<reference evidence="3 4" key="1">
    <citation type="submission" date="2019-07" db="EMBL/GenBank/DDBJ databases">
        <title>Annotation for the trematode Paragonimus westermani.</title>
        <authorList>
            <person name="Choi Y.-J."/>
        </authorList>
    </citation>
    <scope>NUCLEOTIDE SEQUENCE [LARGE SCALE GENOMIC DNA]</scope>
    <source>
        <strain evidence="3">180907_Pwestermani</strain>
    </source>
</reference>
<keyword evidence="4" id="KW-1185">Reference proteome</keyword>
<organism evidence="3 4">
    <name type="scientific">Paragonimus westermani</name>
    <dbReference type="NCBI Taxonomy" id="34504"/>
    <lineage>
        <taxon>Eukaryota</taxon>
        <taxon>Metazoa</taxon>
        <taxon>Spiralia</taxon>
        <taxon>Lophotrochozoa</taxon>
        <taxon>Platyhelminthes</taxon>
        <taxon>Trematoda</taxon>
        <taxon>Digenea</taxon>
        <taxon>Plagiorchiida</taxon>
        <taxon>Troglotremata</taxon>
        <taxon>Troglotrematidae</taxon>
        <taxon>Paragonimus</taxon>
    </lineage>
</organism>
<evidence type="ECO:0000256" key="1">
    <source>
        <dbReference type="ARBA" id="ARBA00011047"/>
    </source>
</evidence>
<evidence type="ECO:0000313" key="4">
    <source>
        <dbReference type="Proteomes" id="UP000699462"/>
    </source>
</evidence>
<dbReference type="OrthoDB" id="360540at2759"/>
<evidence type="ECO:0008006" key="5">
    <source>
        <dbReference type="Google" id="ProtNLM"/>
    </source>
</evidence>